<evidence type="ECO:0000256" key="1">
    <source>
        <dbReference type="SAM" id="MobiDB-lite"/>
    </source>
</evidence>
<evidence type="ECO:0000313" key="3">
    <source>
        <dbReference type="EMBL" id="MFC5367826.1"/>
    </source>
</evidence>
<evidence type="ECO:0000313" key="4">
    <source>
        <dbReference type="Proteomes" id="UP001596201"/>
    </source>
</evidence>
<dbReference type="SUPFAM" id="SSF51735">
    <property type="entry name" value="NAD(P)-binding Rossmann-fold domains"/>
    <property type="match status" value="1"/>
</dbReference>
<sequence>MDDEDPTTTDTESHVSADDDSPTVLVTAGTGTVGRHVVAALADEPVDLRVASRDPDRARETLAGDEHVEIDESALDGTAPDAVEFVAFDLGRPETYYPTLSGVDRLLLVRPPAVSRVERDLFPFVDAAARMGVAHVVFLSVLGAEKNPLLPHRRVESHLTDLPVDTTFLRAPSSVRTC</sequence>
<reference evidence="3 4" key="1">
    <citation type="journal article" date="2019" name="Int. J. Syst. Evol. Microbiol.">
        <title>The Global Catalogue of Microorganisms (GCM) 10K type strain sequencing project: providing services to taxonomists for standard genome sequencing and annotation.</title>
        <authorList>
            <consortium name="The Broad Institute Genomics Platform"/>
            <consortium name="The Broad Institute Genome Sequencing Center for Infectious Disease"/>
            <person name="Wu L."/>
            <person name="Ma J."/>
        </authorList>
    </citation>
    <scope>NUCLEOTIDE SEQUENCE [LARGE SCALE GENOMIC DNA]</scope>
    <source>
        <strain evidence="3 4">CGMCC 1.12237</strain>
    </source>
</reference>
<dbReference type="Proteomes" id="UP001596201">
    <property type="component" value="Unassembled WGS sequence"/>
</dbReference>
<name>A0ABD5RD15_9EURY</name>
<dbReference type="InterPro" id="IPR051604">
    <property type="entry name" value="Ergot_Alk_Oxidoreductase"/>
</dbReference>
<evidence type="ECO:0000259" key="2">
    <source>
        <dbReference type="Pfam" id="PF05368"/>
    </source>
</evidence>
<proteinExistence type="predicted"/>
<comment type="caution">
    <text evidence="3">The sequence shown here is derived from an EMBL/GenBank/DDBJ whole genome shotgun (WGS) entry which is preliminary data.</text>
</comment>
<feature type="region of interest" description="Disordered" evidence="1">
    <location>
        <begin position="1"/>
        <end position="27"/>
    </location>
</feature>
<gene>
    <name evidence="3" type="ORF">ACFPJ5_12875</name>
</gene>
<keyword evidence="4" id="KW-1185">Reference proteome</keyword>
<dbReference type="PANTHER" id="PTHR43162">
    <property type="match status" value="1"/>
</dbReference>
<accession>A0ABD5RD15</accession>
<feature type="domain" description="NmrA-like" evidence="2">
    <location>
        <begin position="23"/>
        <end position="146"/>
    </location>
</feature>
<dbReference type="EMBL" id="JBHSKX010000002">
    <property type="protein sequence ID" value="MFC5367826.1"/>
    <property type="molecule type" value="Genomic_DNA"/>
</dbReference>
<organism evidence="3 4">
    <name type="scientific">Salinirubrum litoreum</name>
    <dbReference type="NCBI Taxonomy" id="1126234"/>
    <lineage>
        <taxon>Archaea</taxon>
        <taxon>Methanobacteriati</taxon>
        <taxon>Methanobacteriota</taxon>
        <taxon>Stenosarchaea group</taxon>
        <taxon>Halobacteria</taxon>
        <taxon>Halobacteriales</taxon>
        <taxon>Haloferacaceae</taxon>
        <taxon>Salinirubrum</taxon>
    </lineage>
</organism>
<dbReference type="RefSeq" id="WP_227230072.1">
    <property type="nucleotide sequence ID" value="NZ_JAJCVJ010000002.1"/>
</dbReference>
<dbReference type="InterPro" id="IPR036291">
    <property type="entry name" value="NAD(P)-bd_dom_sf"/>
</dbReference>
<dbReference type="Gene3D" id="3.40.50.720">
    <property type="entry name" value="NAD(P)-binding Rossmann-like Domain"/>
    <property type="match status" value="1"/>
</dbReference>
<dbReference type="PANTHER" id="PTHR43162:SF1">
    <property type="entry name" value="PRESTALK A DIFFERENTIATION PROTEIN A"/>
    <property type="match status" value="1"/>
</dbReference>
<dbReference type="InterPro" id="IPR008030">
    <property type="entry name" value="NmrA-like"/>
</dbReference>
<dbReference type="AlphaFoldDB" id="A0ABD5RD15"/>
<protein>
    <submittedName>
        <fullName evidence="3">SDR family oxidoreductase</fullName>
    </submittedName>
</protein>
<dbReference type="Pfam" id="PF05368">
    <property type="entry name" value="NmrA"/>
    <property type="match status" value="1"/>
</dbReference>